<feature type="signal peptide" evidence="2">
    <location>
        <begin position="1"/>
        <end position="19"/>
    </location>
</feature>
<dbReference type="SUPFAM" id="SSF49899">
    <property type="entry name" value="Concanavalin A-like lectins/glucanases"/>
    <property type="match status" value="1"/>
</dbReference>
<dbReference type="GO" id="GO:0009251">
    <property type="term" value="P:glucan catabolic process"/>
    <property type="evidence" value="ECO:0007669"/>
    <property type="project" value="TreeGrafter"/>
</dbReference>
<organism evidence="4 5">
    <name type="scientific">Decorospora gaudefroyi</name>
    <dbReference type="NCBI Taxonomy" id="184978"/>
    <lineage>
        <taxon>Eukaryota</taxon>
        <taxon>Fungi</taxon>
        <taxon>Dikarya</taxon>
        <taxon>Ascomycota</taxon>
        <taxon>Pezizomycotina</taxon>
        <taxon>Dothideomycetes</taxon>
        <taxon>Pleosporomycetidae</taxon>
        <taxon>Pleosporales</taxon>
        <taxon>Pleosporineae</taxon>
        <taxon>Pleosporaceae</taxon>
        <taxon>Decorospora</taxon>
    </lineage>
</organism>
<protein>
    <recommendedName>
        <fullName evidence="3">GH16 domain-containing protein</fullName>
    </recommendedName>
</protein>
<dbReference type="AlphaFoldDB" id="A0A6A5KR21"/>
<dbReference type="PROSITE" id="PS51762">
    <property type="entry name" value="GH16_2"/>
    <property type="match status" value="1"/>
</dbReference>
<dbReference type="InterPro" id="IPR000757">
    <property type="entry name" value="Beta-glucanase-like"/>
</dbReference>
<dbReference type="Gene3D" id="2.60.120.200">
    <property type="match status" value="1"/>
</dbReference>
<evidence type="ECO:0000256" key="1">
    <source>
        <dbReference type="SAM" id="MobiDB-lite"/>
    </source>
</evidence>
<feature type="chain" id="PRO_5025467162" description="GH16 domain-containing protein" evidence="2">
    <location>
        <begin position="20"/>
        <end position="555"/>
    </location>
</feature>
<keyword evidence="5" id="KW-1185">Reference proteome</keyword>
<dbReference type="InterPro" id="IPR013320">
    <property type="entry name" value="ConA-like_dom_sf"/>
</dbReference>
<keyword evidence="2" id="KW-0732">Signal</keyword>
<evidence type="ECO:0000259" key="3">
    <source>
        <dbReference type="PROSITE" id="PS51762"/>
    </source>
</evidence>
<gene>
    <name evidence="4" type="ORF">BDW02DRAFT_390966</name>
</gene>
<accession>A0A6A5KR21</accession>
<sequence length="555" mass="59403">MAILHILLASASLLYPTASYELKANYDASNFFNESSFQFYAGADTFTDGAALYVSKNEAVELGLAKIEDNKVYLGVDTTSTFVYEGVGSDTGRKSVRLEGVETFDNGLVIADFDHLPSGGCGQWPAFWLLHDSGYGEDWYSEIDILEGVSKNTRNELSLHTSTKPCFMQDDGGSGTARANLDCSLSSGGGSCGVNAADGTFGEPFNGGVWAMQFEADGVKSWHFARGNEPSDIGSDSPDPNMWGTPVMNFVPRPCDMAAAFRKMKLIINITFCGRNAGGAAWSGYTNCAAQTQYSTCEEHVANEPGAFADVYFSINSIRVFQHDTAEASSKNKHITATTQTTLTPSYGPPPRSTQTLTGAINDRPYDPAKDTDATWFAQRISVMSGNVPSNHPTQPTEASQTISSRSSVHFRTTIGGLTRYTTTTMTSILDEPQTLPAQTSTSLSTKTSSSIHYMTTIGGIVNYTTAPAQASTSLSTKSSSSIHYMTTIGGIVNYTTAPAQASTSLSIKSSSSIHYMTTIGGIVNYTTVPAHPSSTAGPRVAACRRRRNAHAHEK</sequence>
<evidence type="ECO:0000256" key="2">
    <source>
        <dbReference type="SAM" id="SignalP"/>
    </source>
</evidence>
<dbReference type="EMBL" id="ML975251">
    <property type="protein sequence ID" value="KAF1838567.1"/>
    <property type="molecule type" value="Genomic_DNA"/>
</dbReference>
<evidence type="ECO:0000313" key="4">
    <source>
        <dbReference type="EMBL" id="KAF1838567.1"/>
    </source>
</evidence>
<feature type="region of interest" description="Disordered" evidence="1">
    <location>
        <begin position="387"/>
        <end position="407"/>
    </location>
</feature>
<dbReference type="GO" id="GO:0004553">
    <property type="term" value="F:hydrolase activity, hydrolyzing O-glycosyl compounds"/>
    <property type="evidence" value="ECO:0007669"/>
    <property type="project" value="InterPro"/>
</dbReference>
<name>A0A6A5KR21_9PLEO</name>
<dbReference type="Pfam" id="PF26113">
    <property type="entry name" value="GH16_XgeA"/>
    <property type="match status" value="1"/>
</dbReference>
<dbReference type="InterPro" id="IPR050546">
    <property type="entry name" value="Glycosyl_Hydrlase_16"/>
</dbReference>
<reference evidence="4" key="1">
    <citation type="submission" date="2020-01" db="EMBL/GenBank/DDBJ databases">
        <authorList>
            <consortium name="DOE Joint Genome Institute"/>
            <person name="Haridas S."/>
            <person name="Albert R."/>
            <person name="Binder M."/>
            <person name="Bloem J."/>
            <person name="Labutti K."/>
            <person name="Salamov A."/>
            <person name="Andreopoulos B."/>
            <person name="Baker S.E."/>
            <person name="Barry K."/>
            <person name="Bills G."/>
            <person name="Bluhm B.H."/>
            <person name="Cannon C."/>
            <person name="Castanera R."/>
            <person name="Culley D.E."/>
            <person name="Daum C."/>
            <person name="Ezra D."/>
            <person name="Gonzalez J.B."/>
            <person name="Henrissat B."/>
            <person name="Kuo A."/>
            <person name="Liang C."/>
            <person name="Lipzen A."/>
            <person name="Lutzoni F."/>
            <person name="Magnuson J."/>
            <person name="Mondo S."/>
            <person name="Nolan M."/>
            <person name="Ohm R."/>
            <person name="Pangilinan J."/>
            <person name="Park H.-J."/>
            <person name="Ramirez L."/>
            <person name="Alfaro M."/>
            <person name="Sun H."/>
            <person name="Tritt A."/>
            <person name="Yoshinaga Y."/>
            <person name="Zwiers L.-H."/>
            <person name="Turgeon B.G."/>
            <person name="Goodwin S.B."/>
            <person name="Spatafora J.W."/>
            <person name="Crous P.W."/>
            <person name="Grigoriev I.V."/>
        </authorList>
    </citation>
    <scope>NUCLEOTIDE SEQUENCE</scope>
    <source>
        <strain evidence="4">P77</strain>
    </source>
</reference>
<dbReference type="PANTHER" id="PTHR10963:SF24">
    <property type="entry name" value="GLYCOSIDASE C21B10.07-RELATED"/>
    <property type="match status" value="1"/>
</dbReference>
<evidence type="ECO:0000313" key="5">
    <source>
        <dbReference type="Proteomes" id="UP000800040"/>
    </source>
</evidence>
<dbReference type="Proteomes" id="UP000800040">
    <property type="component" value="Unassembled WGS sequence"/>
</dbReference>
<dbReference type="OrthoDB" id="192832at2759"/>
<proteinExistence type="predicted"/>
<dbReference type="PANTHER" id="PTHR10963">
    <property type="entry name" value="GLYCOSYL HYDROLASE-RELATED"/>
    <property type="match status" value="1"/>
</dbReference>
<feature type="domain" description="GH16" evidence="3">
    <location>
        <begin position="26"/>
        <end position="326"/>
    </location>
</feature>